<accession>A0A414B845</accession>
<name>A0A414B845_9FIRM</name>
<dbReference type="Gene3D" id="1.10.260.40">
    <property type="entry name" value="lambda repressor-like DNA-binding domains"/>
    <property type="match status" value="1"/>
</dbReference>
<evidence type="ECO:0000313" key="3">
    <source>
        <dbReference type="Proteomes" id="UP000284621"/>
    </source>
</evidence>
<dbReference type="Pfam" id="PF01381">
    <property type="entry name" value="HTH_3"/>
    <property type="match status" value="1"/>
</dbReference>
<dbReference type="RefSeq" id="WP_118380618.1">
    <property type="nucleotide sequence ID" value="NZ_CABJFJ010000003.1"/>
</dbReference>
<protein>
    <submittedName>
        <fullName evidence="2">XRE family transcriptional regulator</fullName>
    </submittedName>
</protein>
<dbReference type="Proteomes" id="UP000284621">
    <property type="component" value="Unassembled WGS sequence"/>
</dbReference>
<dbReference type="EMBL" id="QSID01000003">
    <property type="protein sequence ID" value="RHC66964.1"/>
    <property type="molecule type" value="Genomic_DNA"/>
</dbReference>
<organism evidence="2 3">
    <name type="scientific">Anaerobutyricum hallii</name>
    <dbReference type="NCBI Taxonomy" id="39488"/>
    <lineage>
        <taxon>Bacteria</taxon>
        <taxon>Bacillati</taxon>
        <taxon>Bacillota</taxon>
        <taxon>Clostridia</taxon>
        <taxon>Lachnospirales</taxon>
        <taxon>Lachnospiraceae</taxon>
        <taxon>Anaerobutyricum</taxon>
    </lineage>
</organism>
<proteinExistence type="predicted"/>
<feature type="domain" description="HTH cro/C1-type" evidence="1">
    <location>
        <begin position="8"/>
        <end position="61"/>
    </location>
</feature>
<evidence type="ECO:0000313" key="2">
    <source>
        <dbReference type="EMBL" id="RHC66964.1"/>
    </source>
</evidence>
<evidence type="ECO:0000259" key="1">
    <source>
        <dbReference type="PROSITE" id="PS50943"/>
    </source>
</evidence>
<dbReference type="InterPro" id="IPR001387">
    <property type="entry name" value="Cro/C1-type_HTH"/>
</dbReference>
<comment type="caution">
    <text evidence="2">The sequence shown here is derived from an EMBL/GenBank/DDBJ whole genome shotgun (WGS) entry which is preliminary data.</text>
</comment>
<sequence length="64" mass="7219">MRINRKKLIDAMKEKNINHRELAELAGVTRMTVHNVKRGHNCSSHTGECIAKALGVPVEKLIEK</sequence>
<dbReference type="InterPro" id="IPR010982">
    <property type="entry name" value="Lambda_DNA-bd_dom_sf"/>
</dbReference>
<dbReference type="PROSITE" id="PS50943">
    <property type="entry name" value="HTH_CROC1"/>
    <property type="match status" value="1"/>
</dbReference>
<dbReference type="GO" id="GO:0003677">
    <property type="term" value="F:DNA binding"/>
    <property type="evidence" value="ECO:0007669"/>
    <property type="project" value="InterPro"/>
</dbReference>
<dbReference type="SMART" id="SM00530">
    <property type="entry name" value="HTH_XRE"/>
    <property type="match status" value="1"/>
</dbReference>
<reference evidence="2 3" key="1">
    <citation type="submission" date="2018-08" db="EMBL/GenBank/DDBJ databases">
        <title>A genome reference for cultivated species of the human gut microbiota.</title>
        <authorList>
            <person name="Zou Y."/>
            <person name="Xue W."/>
            <person name="Luo G."/>
        </authorList>
    </citation>
    <scope>NUCLEOTIDE SEQUENCE [LARGE SCALE GENOMIC DNA]</scope>
    <source>
        <strain evidence="2 3">AM34-3LB</strain>
    </source>
</reference>
<dbReference type="CDD" id="cd00093">
    <property type="entry name" value="HTH_XRE"/>
    <property type="match status" value="1"/>
</dbReference>
<gene>
    <name evidence="2" type="ORF">DW833_03755</name>
</gene>
<dbReference type="AlphaFoldDB" id="A0A414B845"/>
<keyword evidence="3" id="KW-1185">Reference proteome</keyword>
<dbReference type="SUPFAM" id="SSF47413">
    <property type="entry name" value="lambda repressor-like DNA-binding domains"/>
    <property type="match status" value="1"/>
</dbReference>